<keyword evidence="3" id="KW-1185">Reference proteome</keyword>
<keyword evidence="1 2" id="KW-0812">Transmembrane</keyword>
<organism evidence="2 3">
    <name type="scientific">Bodo saltans</name>
    <name type="common">Flagellated protozoan</name>
    <dbReference type="NCBI Taxonomy" id="75058"/>
    <lineage>
        <taxon>Eukaryota</taxon>
        <taxon>Discoba</taxon>
        <taxon>Euglenozoa</taxon>
        <taxon>Kinetoplastea</taxon>
        <taxon>Metakinetoplastina</taxon>
        <taxon>Eubodonida</taxon>
        <taxon>Bodonidae</taxon>
        <taxon>Bodo</taxon>
    </lineage>
</organism>
<protein>
    <submittedName>
        <fullName evidence="2">Transmembrane protein, putative</fullName>
    </submittedName>
</protein>
<feature type="non-terminal residue" evidence="2">
    <location>
        <position position="1"/>
    </location>
</feature>
<proteinExistence type="predicted"/>
<dbReference type="VEuPathDB" id="TriTrypDB:BSAL_84140"/>
<gene>
    <name evidence="2" type="ORF">BSAL_84140</name>
</gene>
<name>A0A0S4J3X6_BODSA</name>
<dbReference type="Proteomes" id="UP000051952">
    <property type="component" value="Unassembled WGS sequence"/>
</dbReference>
<dbReference type="EMBL" id="CYKH01000961">
    <property type="protein sequence ID" value="CUG73181.1"/>
    <property type="molecule type" value="Genomic_DNA"/>
</dbReference>
<sequence length="142" mass="16542">QVLLVCSTLSYVSLVGKVYVAVLPFVEMRLLQRLRPHRHHNLVRDTDVNDEPRLLQNQKRHRVRSRYEHSRNSLQRYFFLLSRYANSHAGSNRCILSLVAASFFFLFCVLPSLRCLLQSCSLLVTTILRCFCILAAQHSFSF</sequence>
<evidence type="ECO:0000313" key="3">
    <source>
        <dbReference type="Proteomes" id="UP000051952"/>
    </source>
</evidence>
<feature type="transmembrane region" description="Helical" evidence="1">
    <location>
        <begin position="95"/>
        <end position="113"/>
    </location>
</feature>
<evidence type="ECO:0000256" key="1">
    <source>
        <dbReference type="SAM" id="Phobius"/>
    </source>
</evidence>
<keyword evidence="1" id="KW-1133">Transmembrane helix</keyword>
<dbReference type="AlphaFoldDB" id="A0A0S4J3X6"/>
<evidence type="ECO:0000313" key="2">
    <source>
        <dbReference type="EMBL" id="CUG73181.1"/>
    </source>
</evidence>
<reference evidence="3" key="1">
    <citation type="submission" date="2015-09" db="EMBL/GenBank/DDBJ databases">
        <authorList>
            <consortium name="Pathogen Informatics"/>
        </authorList>
    </citation>
    <scope>NUCLEOTIDE SEQUENCE [LARGE SCALE GENOMIC DNA]</scope>
    <source>
        <strain evidence="3">Lake Konstanz</strain>
    </source>
</reference>
<keyword evidence="1" id="KW-0472">Membrane</keyword>
<accession>A0A0S4J3X6</accession>